<dbReference type="EMBL" id="PQXO01000332">
    <property type="protein sequence ID" value="TGO86118.1"/>
    <property type="molecule type" value="Genomic_DNA"/>
</dbReference>
<keyword evidence="2" id="KW-1185">Reference proteome</keyword>
<gene>
    <name evidence="1" type="ORF">BPOR_0333g00060</name>
</gene>
<name>A0A4Z1KKL6_9HELO</name>
<evidence type="ECO:0000313" key="2">
    <source>
        <dbReference type="Proteomes" id="UP000297280"/>
    </source>
</evidence>
<organism evidence="1 2">
    <name type="scientific">Botrytis porri</name>
    <dbReference type="NCBI Taxonomy" id="87229"/>
    <lineage>
        <taxon>Eukaryota</taxon>
        <taxon>Fungi</taxon>
        <taxon>Dikarya</taxon>
        <taxon>Ascomycota</taxon>
        <taxon>Pezizomycotina</taxon>
        <taxon>Leotiomycetes</taxon>
        <taxon>Helotiales</taxon>
        <taxon>Sclerotiniaceae</taxon>
        <taxon>Botrytis</taxon>
    </lineage>
</organism>
<proteinExistence type="predicted"/>
<accession>A0A4Z1KKL6</accession>
<reference evidence="1 2" key="1">
    <citation type="submission" date="2017-12" db="EMBL/GenBank/DDBJ databases">
        <title>Comparative genomics of Botrytis spp.</title>
        <authorList>
            <person name="Valero-Jimenez C.A."/>
            <person name="Tapia P."/>
            <person name="Veloso J."/>
            <person name="Silva-Moreno E."/>
            <person name="Staats M."/>
            <person name="Valdes J.H."/>
            <person name="Van Kan J.A.L."/>
        </authorList>
    </citation>
    <scope>NUCLEOTIDE SEQUENCE [LARGE SCALE GENOMIC DNA]</scope>
    <source>
        <strain evidence="1 2">MUCL3349</strain>
    </source>
</reference>
<evidence type="ECO:0000313" key="1">
    <source>
        <dbReference type="EMBL" id="TGO86118.1"/>
    </source>
</evidence>
<sequence>MTGLGSDAWNFVSANYEIRLCRNQMSGKIVLDAKSPCGASPAGRRLFEERDSRRVHLEIIPEYDIPNPRFQLNPEFGKTAVKDAMLSRNVKYEIGGLGAMYWKAGRSRGTAGRDLASDAMLFFVREKMRDDGGGGDAET</sequence>
<dbReference type="Proteomes" id="UP000297280">
    <property type="component" value="Unassembled WGS sequence"/>
</dbReference>
<protein>
    <submittedName>
        <fullName evidence="1">Uncharacterized protein</fullName>
    </submittedName>
</protein>
<dbReference type="AlphaFoldDB" id="A0A4Z1KKL6"/>
<comment type="caution">
    <text evidence="1">The sequence shown here is derived from an EMBL/GenBank/DDBJ whole genome shotgun (WGS) entry which is preliminary data.</text>
</comment>